<dbReference type="PANTHER" id="PTHR43464">
    <property type="entry name" value="METHYLTRANSFERASE"/>
    <property type="match status" value="1"/>
</dbReference>
<comment type="caution">
    <text evidence="5">The sequence shown here is derived from an EMBL/GenBank/DDBJ whole genome shotgun (WGS) entry which is preliminary data.</text>
</comment>
<name>A0A537JNI0_9BACT</name>
<dbReference type="InterPro" id="IPR029063">
    <property type="entry name" value="SAM-dependent_MTases_sf"/>
</dbReference>
<dbReference type="Pfam" id="PF13649">
    <property type="entry name" value="Methyltransf_25"/>
    <property type="match status" value="1"/>
</dbReference>
<evidence type="ECO:0000256" key="1">
    <source>
        <dbReference type="ARBA" id="ARBA00022603"/>
    </source>
</evidence>
<dbReference type="PANTHER" id="PTHR43464:SF19">
    <property type="entry name" value="UBIQUINONE BIOSYNTHESIS O-METHYLTRANSFERASE, MITOCHONDRIAL"/>
    <property type="match status" value="1"/>
</dbReference>
<evidence type="ECO:0000313" key="5">
    <source>
        <dbReference type="EMBL" id="TMI85020.1"/>
    </source>
</evidence>
<organism evidence="5 6">
    <name type="scientific">Candidatus Segetimicrobium genomatis</name>
    <dbReference type="NCBI Taxonomy" id="2569760"/>
    <lineage>
        <taxon>Bacteria</taxon>
        <taxon>Bacillati</taxon>
        <taxon>Candidatus Sysuimicrobiota</taxon>
        <taxon>Candidatus Sysuimicrobiia</taxon>
        <taxon>Candidatus Sysuimicrobiales</taxon>
        <taxon>Candidatus Segetimicrobiaceae</taxon>
        <taxon>Candidatus Segetimicrobium</taxon>
    </lineage>
</organism>
<dbReference type="GO" id="GO:0032259">
    <property type="term" value="P:methylation"/>
    <property type="evidence" value="ECO:0007669"/>
    <property type="project" value="UniProtKB-KW"/>
</dbReference>
<evidence type="ECO:0000256" key="2">
    <source>
        <dbReference type="ARBA" id="ARBA00022679"/>
    </source>
</evidence>
<keyword evidence="3" id="KW-0949">S-adenosyl-L-methionine</keyword>
<proteinExistence type="predicted"/>
<feature type="non-terminal residue" evidence="5">
    <location>
        <position position="232"/>
    </location>
</feature>
<protein>
    <submittedName>
        <fullName evidence="5">Class I SAM-dependent methyltransferase</fullName>
    </submittedName>
</protein>
<feature type="domain" description="Methyltransferase" evidence="4">
    <location>
        <begin position="62"/>
        <end position="157"/>
    </location>
</feature>
<evidence type="ECO:0000313" key="6">
    <source>
        <dbReference type="Proteomes" id="UP000318093"/>
    </source>
</evidence>
<sequence>MFAGVPLAKVAEYWDRRPCNIRHSPKEIGTRAYFDEVEARKYFVEPHVLRFAEFPRWAGKRVLEIGCGIGTHTISFAQGGAIVTAMDLSERSLEIARQRAAVYGLDGRVTFHAGNAEELDAVVPVEPYDLIFSWGVIHHTPHPARVIDQIRRYVRPGTTVKLMVYHRRSWKVLGIVLGRGRGRFWQLDELVARHSEAETGCPVTYTYRPRDVAALLAGFRIREMWVDHIFPY</sequence>
<dbReference type="AlphaFoldDB" id="A0A537JNI0"/>
<accession>A0A537JNI0</accession>
<reference evidence="5 6" key="1">
    <citation type="journal article" date="2019" name="Nat. Microbiol.">
        <title>Mediterranean grassland soil C-N compound turnover is dependent on rainfall and depth, and is mediated by genomically divergent microorganisms.</title>
        <authorList>
            <person name="Diamond S."/>
            <person name="Andeer P.F."/>
            <person name="Li Z."/>
            <person name="Crits-Christoph A."/>
            <person name="Burstein D."/>
            <person name="Anantharaman K."/>
            <person name="Lane K.R."/>
            <person name="Thomas B.C."/>
            <person name="Pan C."/>
            <person name="Northen T.R."/>
            <person name="Banfield J.F."/>
        </authorList>
    </citation>
    <scope>NUCLEOTIDE SEQUENCE [LARGE SCALE GENOMIC DNA]</scope>
    <source>
        <strain evidence="5">NP_6</strain>
    </source>
</reference>
<dbReference type="Proteomes" id="UP000318093">
    <property type="component" value="Unassembled WGS sequence"/>
</dbReference>
<dbReference type="GO" id="GO:0008168">
    <property type="term" value="F:methyltransferase activity"/>
    <property type="evidence" value="ECO:0007669"/>
    <property type="project" value="UniProtKB-KW"/>
</dbReference>
<dbReference type="SUPFAM" id="SSF53335">
    <property type="entry name" value="S-adenosyl-L-methionine-dependent methyltransferases"/>
    <property type="match status" value="1"/>
</dbReference>
<keyword evidence="1 5" id="KW-0489">Methyltransferase</keyword>
<dbReference type="InterPro" id="IPR041698">
    <property type="entry name" value="Methyltransf_25"/>
</dbReference>
<keyword evidence="2 5" id="KW-0808">Transferase</keyword>
<gene>
    <name evidence="5" type="ORF">E6H03_01085</name>
</gene>
<dbReference type="CDD" id="cd02440">
    <property type="entry name" value="AdoMet_MTases"/>
    <property type="match status" value="1"/>
</dbReference>
<dbReference type="Gene3D" id="3.40.50.150">
    <property type="entry name" value="Vaccinia Virus protein VP39"/>
    <property type="match status" value="1"/>
</dbReference>
<evidence type="ECO:0000256" key="3">
    <source>
        <dbReference type="ARBA" id="ARBA00022691"/>
    </source>
</evidence>
<dbReference type="EMBL" id="VBAN01000035">
    <property type="protein sequence ID" value="TMI85020.1"/>
    <property type="molecule type" value="Genomic_DNA"/>
</dbReference>
<evidence type="ECO:0000259" key="4">
    <source>
        <dbReference type="Pfam" id="PF13649"/>
    </source>
</evidence>